<name>A0A9Q3I1Z4_9BASI</name>
<evidence type="ECO:0000313" key="2">
    <source>
        <dbReference type="EMBL" id="MBW0523450.1"/>
    </source>
</evidence>
<reference evidence="2" key="1">
    <citation type="submission" date="2021-03" db="EMBL/GenBank/DDBJ databases">
        <title>Draft genome sequence of rust myrtle Austropuccinia psidii MF-1, a brazilian biotype.</title>
        <authorList>
            <person name="Quecine M.C."/>
            <person name="Pachon D.M.R."/>
            <person name="Bonatelli M.L."/>
            <person name="Correr F.H."/>
            <person name="Franceschini L.M."/>
            <person name="Leite T.F."/>
            <person name="Margarido G.R.A."/>
            <person name="Almeida C.A."/>
            <person name="Ferrarezi J.A."/>
            <person name="Labate C.A."/>
        </authorList>
    </citation>
    <scope>NUCLEOTIDE SEQUENCE</scope>
    <source>
        <strain evidence="2">MF-1</strain>
    </source>
</reference>
<sequence>MLPLTFLSNSLIFILQIKFTYPELSSSSKHVEGIDEAQAIAHSGLQTDDDEALWHELEDLFNPEDAMRFIGPSIQNSPPQQTNQHPPPSIIKKTKVDKQPVTSNSEFDSRKNKYALTQFRADESSVHQIPNKPFLTQPAKILTIQENQDKIENPKPVSSHENRNSIIQSSKSLNEGRIQPLDSDGDSMSEDELTLNQECKTPSESLQKASWKDRDRKRRISQIKIYTLYKLVGQKNLGGIRAELKEFLSELQPQLSRKRKTVTTAIPNSNSYQLLLAIETSLLQSRIHAQLFPNPSEEYLRQSHREAFEFAKYFWRLALTSKEDSTSAYYHVHKNPIVMECLEKAQTILASVEQVEGSFAMAAWEQTDAFVFFKRGWRLEDLEKKAIQTGLKLYGEHYNIDTYLLLRVQHILKNLDEERISHMVGSTPAQHLGNVVKLSEKTSRRSILVYSNIFGQTELKRYHLSLNEFLTDIWNRYKKMLERFQDTKIDAIINRIYYIINSSFLKIQVYRTLEFGARLKSEFVDGFEGKACNLLQYFCEFALFGKVDKTRRDINLEENFKQHDVFENFRATLSIDEENEVVGEWISWHATEFFVWWFWNKKLTTNQKTQIVQRIESQGRERKLVEDNPRIHGKLDGIPDQNFTDHDRFLMVSSAESKVLIDKYFHKFGEVALNRYKSDIEELSETIKQEPKNLIEPLKKRPKFIVDRITYLTKASLLKINVFASFQMGGLTKADFVDGYEAKTADALRNFWLLLLFGKSGHNGEDLIREKSMKLDEMLKNARISFANKTTDTKRLETASWYATRFCMRWLWHEELDQVIQTDIYEEILRRMKHNAVQ</sequence>
<feature type="compositionally biased region" description="Polar residues" evidence="1">
    <location>
        <begin position="73"/>
        <end position="84"/>
    </location>
</feature>
<dbReference type="EMBL" id="AVOT02030289">
    <property type="protein sequence ID" value="MBW0523450.1"/>
    <property type="molecule type" value="Genomic_DNA"/>
</dbReference>
<comment type="caution">
    <text evidence="2">The sequence shown here is derived from an EMBL/GenBank/DDBJ whole genome shotgun (WGS) entry which is preliminary data.</text>
</comment>
<feature type="compositionally biased region" description="Polar residues" evidence="1">
    <location>
        <begin position="194"/>
        <end position="208"/>
    </location>
</feature>
<feature type="region of interest" description="Disordered" evidence="1">
    <location>
        <begin position="168"/>
        <end position="213"/>
    </location>
</feature>
<keyword evidence="3" id="KW-1185">Reference proteome</keyword>
<dbReference type="Proteomes" id="UP000765509">
    <property type="component" value="Unassembled WGS sequence"/>
</dbReference>
<evidence type="ECO:0000256" key="1">
    <source>
        <dbReference type="SAM" id="MobiDB-lite"/>
    </source>
</evidence>
<dbReference type="AlphaFoldDB" id="A0A9Q3I1Z4"/>
<protein>
    <submittedName>
        <fullName evidence="2">Uncharacterized protein</fullName>
    </submittedName>
</protein>
<feature type="region of interest" description="Disordered" evidence="1">
    <location>
        <begin position="72"/>
        <end position="109"/>
    </location>
</feature>
<feature type="compositionally biased region" description="Acidic residues" evidence="1">
    <location>
        <begin position="183"/>
        <end position="193"/>
    </location>
</feature>
<evidence type="ECO:0000313" key="3">
    <source>
        <dbReference type="Proteomes" id="UP000765509"/>
    </source>
</evidence>
<gene>
    <name evidence="2" type="ORF">O181_063165</name>
</gene>
<proteinExistence type="predicted"/>
<accession>A0A9Q3I1Z4</accession>
<organism evidence="2 3">
    <name type="scientific">Austropuccinia psidii MF-1</name>
    <dbReference type="NCBI Taxonomy" id="1389203"/>
    <lineage>
        <taxon>Eukaryota</taxon>
        <taxon>Fungi</taxon>
        <taxon>Dikarya</taxon>
        <taxon>Basidiomycota</taxon>
        <taxon>Pucciniomycotina</taxon>
        <taxon>Pucciniomycetes</taxon>
        <taxon>Pucciniales</taxon>
        <taxon>Sphaerophragmiaceae</taxon>
        <taxon>Austropuccinia</taxon>
    </lineage>
</organism>